<dbReference type="PANTHER" id="PTHR10775">
    <property type="entry name" value="OS08G0208400 PROTEIN"/>
    <property type="match status" value="1"/>
</dbReference>
<sequence length="194" mass="22494">MVQLMGKMMPKGNRMVTNLYYVMKLVQILGLGCLQIDCCPNGCLLYFIENSDKTVIKCFVCKTNQYMSITKRGFHMNISIKKMWYFPLIPRLKLLYSSIITTSHMRWNSENERDPTLLCHPSDEFSEDPRNARLGLCANGFNPFGQYEKSYSCGSVILTLYNLPLRMCMKREFMFLTVLIPGPSNPKHKIDVYL</sequence>
<comment type="caution">
    <text evidence="1">The sequence shown here is derived from an EMBL/GenBank/DDBJ whole genome shotgun (WGS) entry which is preliminary data.</text>
</comment>
<dbReference type="InterPro" id="IPR004242">
    <property type="entry name" value="Transposase_21"/>
</dbReference>
<keyword evidence="2" id="KW-1185">Reference proteome</keyword>
<evidence type="ECO:0000313" key="1">
    <source>
        <dbReference type="EMBL" id="RDY10871.1"/>
    </source>
</evidence>
<reference evidence="1" key="1">
    <citation type="submission" date="2018-05" db="EMBL/GenBank/DDBJ databases">
        <title>Draft genome of Mucuna pruriens seed.</title>
        <authorList>
            <person name="Nnadi N.E."/>
            <person name="Vos R."/>
            <person name="Hasami M.H."/>
            <person name="Devisetty U.K."/>
            <person name="Aguiy J.C."/>
        </authorList>
    </citation>
    <scope>NUCLEOTIDE SEQUENCE [LARGE SCALE GENOMIC DNA]</scope>
    <source>
        <strain evidence="1">JCA_2017</strain>
    </source>
</reference>
<evidence type="ECO:0000313" key="2">
    <source>
        <dbReference type="Proteomes" id="UP000257109"/>
    </source>
</evidence>
<dbReference type="PANTHER" id="PTHR10775:SF188">
    <property type="entry name" value="TRANSPOSASE-ASSOCIATED DOMAIN-CONTAINING PROTEIN"/>
    <property type="match status" value="1"/>
</dbReference>
<gene>
    <name evidence="1" type="ORF">CR513_04544</name>
</gene>
<accession>A0A371I758</accession>
<dbReference type="AlphaFoldDB" id="A0A371I758"/>
<proteinExistence type="predicted"/>
<feature type="non-terminal residue" evidence="1">
    <location>
        <position position="1"/>
    </location>
</feature>
<dbReference type="Pfam" id="PF02992">
    <property type="entry name" value="Transposase_21"/>
    <property type="match status" value="1"/>
</dbReference>
<organism evidence="1 2">
    <name type="scientific">Mucuna pruriens</name>
    <name type="common">Velvet bean</name>
    <name type="synonym">Dolichos pruriens</name>
    <dbReference type="NCBI Taxonomy" id="157652"/>
    <lineage>
        <taxon>Eukaryota</taxon>
        <taxon>Viridiplantae</taxon>
        <taxon>Streptophyta</taxon>
        <taxon>Embryophyta</taxon>
        <taxon>Tracheophyta</taxon>
        <taxon>Spermatophyta</taxon>
        <taxon>Magnoliopsida</taxon>
        <taxon>eudicotyledons</taxon>
        <taxon>Gunneridae</taxon>
        <taxon>Pentapetalae</taxon>
        <taxon>rosids</taxon>
        <taxon>fabids</taxon>
        <taxon>Fabales</taxon>
        <taxon>Fabaceae</taxon>
        <taxon>Papilionoideae</taxon>
        <taxon>50 kb inversion clade</taxon>
        <taxon>NPAAA clade</taxon>
        <taxon>indigoferoid/millettioid clade</taxon>
        <taxon>Phaseoleae</taxon>
        <taxon>Mucuna</taxon>
    </lineage>
</organism>
<dbReference type="EMBL" id="QJKJ01000757">
    <property type="protein sequence ID" value="RDY10871.1"/>
    <property type="molecule type" value="Genomic_DNA"/>
</dbReference>
<protein>
    <submittedName>
        <fullName evidence="1">Uncharacterized protein</fullName>
    </submittedName>
</protein>
<name>A0A371I758_MUCPR</name>
<dbReference type="OrthoDB" id="1391874at2759"/>
<dbReference type="Proteomes" id="UP000257109">
    <property type="component" value="Unassembled WGS sequence"/>
</dbReference>